<evidence type="ECO:0000313" key="2">
    <source>
        <dbReference type="Proteomes" id="UP000000346"/>
    </source>
</evidence>
<accession>D9Q053</accession>
<dbReference type="STRING" id="666510.ASAC_0284"/>
<dbReference type="InParanoid" id="D9Q053"/>
<reference evidence="1 2" key="1">
    <citation type="journal article" date="2010" name="Appl. Environ. Microbiol.">
        <title>The genome sequence of the crenarchaeon Acidilobus saccharovorans supports a new order, Acidilobales, and suggests an important ecological role in terrestrial acidic hot springs.</title>
        <authorList>
            <person name="Mardanov A.V."/>
            <person name="Svetlitchnyi V.A."/>
            <person name="Beletsky A.V."/>
            <person name="Prokofeva M.I."/>
            <person name="Bonch-Osmolovskaya E.A."/>
            <person name="Ravin N.V."/>
            <person name="Skryabin K.G."/>
        </authorList>
    </citation>
    <scope>NUCLEOTIDE SEQUENCE [LARGE SCALE GENOMIC DNA]</scope>
    <source>
        <strain evidence="2">DSM 16705 / JCM 18335 / VKM B-2471 / 345-15</strain>
    </source>
</reference>
<dbReference type="HOGENOM" id="CLU_140136_0_0_2"/>
<name>D9Q053_ACIS3</name>
<organism evidence="1 2">
    <name type="scientific">Acidilobus saccharovorans (strain DSM 16705 / JCM 18335 / VKM B-2471 / 345-15)</name>
    <dbReference type="NCBI Taxonomy" id="666510"/>
    <lineage>
        <taxon>Archaea</taxon>
        <taxon>Thermoproteota</taxon>
        <taxon>Thermoprotei</taxon>
        <taxon>Acidilobales</taxon>
        <taxon>Acidilobaceae</taxon>
        <taxon>Acidilobus</taxon>
    </lineage>
</organism>
<dbReference type="InterPro" id="IPR018665">
    <property type="entry name" value="DUF2122_RecB-nuclease-rel"/>
</dbReference>
<dbReference type="KEGG" id="asc:ASAC_0284"/>
<dbReference type="RefSeq" id="WP_013266203.1">
    <property type="nucleotide sequence ID" value="NC_014374.1"/>
</dbReference>
<dbReference type="Pfam" id="PF09895">
    <property type="entry name" value="DUF2122"/>
    <property type="match status" value="1"/>
</dbReference>
<keyword evidence="2" id="KW-1185">Reference proteome</keyword>
<dbReference type="GeneID" id="9498507"/>
<protein>
    <submittedName>
        <fullName evidence="1">RecB-family nuclease-like protein</fullName>
    </submittedName>
</protein>
<sequence>MRKVIPVIHNTSSVQRLVDMARIVLSMNIDLLVATKVYGAAAQSGIAEAFRLLLKAGKGLVVLPELKDAVETYDGTQVFLVDKEHAAELVDPLSGDFTAGSNSPLMLVFNGSDAPFSPQELSLGKPIYIKGLSYRAGSTAEASLLLYGILR</sequence>
<evidence type="ECO:0000313" key="1">
    <source>
        <dbReference type="EMBL" id="ADL18691.1"/>
    </source>
</evidence>
<dbReference type="EMBL" id="CP001742">
    <property type="protein sequence ID" value="ADL18691.1"/>
    <property type="molecule type" value="Genomic_DNA"/>
</dbReference>
<proteinExistence type="predicted"/>
<gene>
    <name evidence="1" type="ordered locus">ASAC_0284</name>
</gene>
<dbReference type="AlphaFoldDB" id="D9Q053"/>
<dbReference type="Proteomes" id="UP000000346">
    <property type="component" value="Chromosome"/>
</dbReference>
<dbReference type="eggNOG" id="arCOG01019">
    <property type="taxonomic scope" value="Archaea"/>
</dbReference>